<reference evidence="8" key="2">
    <citation type="journal article" date="2014" name="ISME J.">
        <title>Microbial stratification in low pH oxic and suboxic macroscopic growths along an acid mine drainage.</title>
        <authorList>
            <person name="Mendez-Garcia C."/>
            <person name="Mesa V."/>
            <person name="Sprenger R.R."/>
            <person name="Richter M."/>
            <person name="Diez M.S."/>
            <person name="Solano J."/>
            <person name="Bargiela R."/>
            <person name="Golyshina O.V."/>
            <person name="Manteca A."/>
            <person name="Ramos J.L."/>
            <person name="Gallego J.R."/>
            <person name="Llorente I."/>
            <person name="Martins Dos Santos V.A."/>
            <person name="Jensen O.N."/>
            <person name="Pelaez A.I."/>
            <person name="Sanchez J."/>
            <person name="Ferrer M."/>
        </authorList>
    </citation>
    <scope>NUCLEOTIDE SEQUENCE</scope>
</reference>
<keyword evidence="7" id="KW-0472">Membrane</keyword>
<keyword evidence="2" id="KW-0813">Transport</keyword>
<evidence type="ECO:0000256" key="7">
    <source>
        <dbReference type="ARBA" id="ARBA00023136"/>
    </source>
</evidence>
<evidence type="ECO:0000313" key="8">
    <source>
        <dbReference type="EMBL" id="EQD65164.1"/>
    </source>
</evidence>
<reference evidence="8" key="1">
    <citation type="submission" date="2013-08" db="EMBL/GenBank/DDBJ databases">
        <authorList>
            <person name="Mendez C."/>
            <person name="Richter M."/>
            <person name="Ferrer M."/>
            <person name="Sanchez J."/>
        </authorList>
    </citation>
    <scope>NUCLEOTIDE SEQUENCE</scope>
</reference>
<proteinExistence type="predicted"/>
<comment type="caution">
    <text evidence="8">The sequence shown here is derived from an EMBL/GenBank/DDBJ whole genome shotgun (WGS) entry which is preliminary data.</text>
</comment>
<dbReference type="GO" id="GO:0015031">
    <property type="term" value="P:protein transport"/>
    <property type="evidence" value="ECO:0007669"/>
    <property type="project" value="UniProtKB-KW"/>
</dbReference>
<dbReference type="InterPro" id="IPR003369">
    <property type="entry name" value="TatA/B/E"/>
</dbReference>
<organism evidence="8">
    <name type="scientific">mine drainage metagenome</name>
    <dbReference type="NCBI Taxonomy" id="410659"/>
    <lineage>
        <taxon>unclassified sequences</taxon>
        <taxon>metagenomes</taxon>
        <taxon>ecological metagenomes</taxon>
    </lineage>
</organism>
<dbReference type="PANTHER" id="PTHR42982:SF1">
    <property type="entry name" value="SEC-INDEPENDENT PROTEIN TRANSLOCASE PROTEIN TATA"/>
    <property type="match status" value="1"/>
</dbReference>
<gene>
    <name evidence="8" type="ORF">B2A_01709</name>
</gene>
<dbReference type="PANTHER" id="PTHR42982">
    <property type="entry name" value="SEC-INDEPENDENT PROTEIN TRANSLOCASE PROTEIN TATA"/>
    <property type="match status" value="1"/>
</dbReference>
<evidence type="ECO:0000256" key="6">
    <source>
        <dbReference type="ARBA" id="ARBA00023010"/>
    </source>
</evidence>
<accession>T1CG07</accession>
<dbReference type="Pfam" id="PF02416">
    <property type="entry name" value="TatA_B_E"/>
    <property type="match status" value="1"/>
</dbReference>
<protein>
    <submittedName>
        <fullName evidence="8">Twin-arginine translocation protein, TatA/E family subunit</fullName>
    </submittedName>
</protein>
<dbReference type="EMBL" id="AUZZ01001231">
    <property type="protein sequence ID" value="EQD65164.1"/>
    <property type="molecule type" value="Genomic_DNA"/>
</dbReference>
<evidence type="ECO:0000256" key="1">
    <source>
        <dbReference type="ARBA" id="ARBA00004167"/>
    </source>
</evidence>
<keyword evidence="3" id="KW-0812">Transmembrane</keyword>
<comment type="subcellular location">
    <subcellularLocation>
        <location evidence="1">Membrane</location>
        <topology evidence="1">Single-pass membrane protein</topology>
    </subcellularLocation>
</comment>
<name>T1CG07_9ZZZZ</name>
<keyword evidence="6" id="KW-0811">Translocation</keyword>
<keyword evidence="4" id="KW-0653">Protein transport</keyword>
<dbReference type="Gene3D" id="1.20.5.3310">
    <property type="match status" value="1"/>
</dbReference>
<keyword evidence="5" id="KW-1133">Transmembrane helix</keyword>
<dbReference type="GO" id="GO:0016020">
    <property type="term" value="C:membrane"/>
    <property type="evidence" value="ECO:0007669"/>
    <property type="project" value="UniProtKB-ARBA"/>
</dbReference>
<evidence type="ECO:0000256" key="2">
    <source>
        <dbReference type="ARBA" id="ARBA00022448"/>
    </source>
</evidence>
<dbReference type="AlphaFoldDB" id="T1CG07"/>
<evidence type="ECO:0000256" key="3">
    <source>
        <dbReference type="ARBA" id="ARBA00022692"/>
    </source>
</evidence>
<sequence>MFDSIDDWLIIAVVAGILFYGSSKIPQLAHSLGRSVGEFKRGRLEVDRELKAEQAAASAPATVPAGGRSP</sequence>
<evidence type="ECO:0000256" key="4">
    <source>
        <dbReference type="ARBA" id="ARBA00022927"/>
    </source>
</evidence>
<evidence type="ECO:0000256" key="5">
    <source>
        <dbReference type="ARBA" id="ARBA00022989"/>
    </source>
</evidence>